<evidence type="ECO:0000256" key="1">
    <source>
        <dbReference type="ARBA" id="ARBA00001933"/>
    </source>
</evidence>
<dbReference type="PANTHER" id="PTHR30511:SF0">
    <property type="entry name" value="ALANINE RACEMASE, CATABOLIC-RELATED"/>
    <property type="match status" value="1"/>
</dbReference>
<feature type="non-terminal residue" evidence="5">
    <location>
        <position position="1"/>
    </location>
</feature>
<dbReference type="SUPFAM" id="SSF50621">
    <property type="entry name" value="Alanine racemase C-terminal domain-like"/>
    <property type="match status" value="1"/>
</dbReference>
<dbReference type="GO" id="GO:0005829">
    <property type="term" value="C:cytosol"/>
    <property type="evidence" value="ECO:0007669"/>
    <property type="project" value="TreeGrafter"/>
</dbReference>
<dbReference type="Pfam" id="PF00842">
    <property type="entry name" value="Ala_racemase_C"/>
    <property type="match status" value="1"/>
</dbReference>
<evidence type="ECO:0000259" key="4">
    <source>
        <dbReference type="SMART" id="SM01005"/>
    </source>
</evidence>
<reference evidence="5" key="1">
    <citation type="submission" date="2018-05" db="EMBL/GenBank/DDBJ databases">
        <authorList>
            <person name="Lanie J.A."/>
            <person name="Ng W.-L."/>
            <person name="Kazmierczak K.M."/>
            <person name="Andrzejewski T.M."/>
            <person name="Davidsen T.M."/>
            <person name="Wayne K.J."/>
            <person name="Tettelin H."/>
            <person name="Glass J.I."/>
            <person name="Rusch D."/>
            <person name="Podicherti R."/>
            <person name="Tsui H.-C.T."/>
            <person name="Winkler M.E."/>
        </authorList>
    </citation>
    <scope>NUCLEOTIDE SEQUENCE</scope>
</reference>
<dbReference type="GO" id="GO:0030632">
    <property type="term" value="P:D-alanine biosynthetic process"/>
    <property type="evidence" value="ECO:0007669"/>
    <property type="project" value="TreeGrafter"/>
</dbReference>
<dbReference type="SMART" id="SM01005">
    <property type="entry name" value="Ala_racemase_C"/>
    <property type="match status" value="1"/>
</dbReference>
<dbReference type="InterPro" id="IPR009006">
    <property type="entry name" value="Ala_racemase/Decarboxylase_C"/>
</dbReference>
<organism evidence="5">
    <name type="scientific">marine metagenome</name>
    <dbReference type="NCBI Taxonomy" id="408172"/>
    <lineage>
        <taxon>unclassified sequences</taxon>
        <taxon>metagenomes</taxon>
        <taxon>ecological metagenomes</taxon>
    </lineage>
</organism>
<name>A0A381X406_9ZZZZ</name>
<dbReference type="InterPro" id="IPR011079">
    <property type="entry name" value="Ala_racemase_C"/>
</dbReference>
<dbReference type="EMBL" id="UINC01013787">
    <property type="protein sequence ID" value="SVA59322.1"/>
    <property type="molecule type" value="Genomic_DNA"/>
</dbReference>
<evidence type="ECO:0000256" key="2">
    <source>
        <dbReference type="ARBA" id="ARBA00022898"/>
    </source>
</evidence>
<evidence type="ECO:0000313" key="5">
    <source>
        <dbReference type="EMBL" id="SVA59322.1"/>
    </source>
</evidence>
<dbReference type="PRINTS" id="PR00992">
    <property type="entry name" value="ALARACEMASE"/>
</dbReference>
<gene>
    <name evidence="5" type="ORF">METZ01_LOCUS112176</name>
</gene>
<sequence>LKAKILQIKQILKKEYIGYNQTYKTKKNIWIAVIGIGYGDGISRMLNNKGFVYYKNHKFRILGRISMDSITIDISKSCKLFKIGQYVEIINYSHGIDELAKQCETISNEILTSISNRVQRIYK</sequence>
<dbReference type="GO" id="GO:0008784">
    <property type="term" value="F:alanine racemase activity"/>
    <property type="evidence" value="ECO:0007669"/>
    <property type="project" value="InterPro"/>
</dbReference>
<dbReference type="PANTHER" id="PTHR30511">
    <property type="entry name" value="ALANINE RACEMASE"/>
    <property type="match status" value="1"/>
</dbReference>
<dbReference type="AlphaFoldDB" id="A0A381X406"/>
<feature type="domain" description="Alanine racemase C-terminal" evidence="4">
    <location>
        <begin position="1"/>
        <end position="123"/>
    </location>
</feature>
<keyword evidence="2" id="KW-0663">Pyridoxal phosphate</keyword>
<proteinExistence type="predicted"/>
<protein>
    <recommendedName>
        <fullName evidence="4">Alanine racemase C-terminal domain-containing protein</fullName>
    </recommendedName>
</protein>
<accession>A0A381X406</accession>
<evidence type="ECO:0000256" key="3">
    <source>
        <dbReference type="ARBA" id="ARBA00023235"/>
    </source>
</evidence>
<dbReference type="Gene3D" id="2.40.37.10">
    <property type="entry name" value="Lyase, Ornithine Decarboxylase, Chain A, domain 1"/>
    <property type="match status" value="1"/>
</dbReference>
<dbReference type="GO" id="GO:0030170">
    <property type="term" value="F:pyridoxal phosphate binding"/>
    <property type="evidence" value="ECO:0007669"/>
    <property type="project" value="TreeGrafter"/>
</dbReference>
<comment type="cofactor">
    <cofactor evidence="1">
        <name>pyridoxal 5'-phosphate</name>
        <dbReference type="ChEBI" id="CHEBI:597326"/>
    </cofactor>
</comment>
<keyword evidence="3" id="KW-0413">Isomerase</keyword>
<dbReference type="InterPro" id="IPR000821">
    <property type="entry name" value="Ala_racemase"/>
</dbReference>